<evidence type="ECO:0000313" key="1">
    <source>
        <dbReference type="EMBL" id="GGG48995.1"/>
    </source>
</evidence>
<proteinExistence type="predicted"/>
<dbReference type="AlphaFoldDB" id="A0A917LPH4"/>
<organism evidence="1 2">
    <name type="scientific">Kocuria dechangensis</name>
    <dbReference type="NCBI Taxonomy" id="1176249"/>
    <lineage>
        <taxon>Bacteria</taxon>
        <taxon>Bacillati</taxon>
        <taxon>Actinomycetota</taxon>
        <taxon>Actinomycetes</taxon>
        <taxon>Micrococcales</taxon>
        <taxon>Micrococcaceae</taxon>
        <taxon>Kocuria</taxon>
    </lineage>
</organism>
<name>A0A917LPH4_9MICC</name>
<sequence length="294" mass="30991">MVELVRAATTGGAAAQAVPAQFARFFDDAATFPPGLAPLEKAVTDHVARWANPLAAAVGPAVLTLEDLPQARRIAAGLERGDRPVEVSAVVPAGQLGAALDAARQIGPELRMVSIELKTDAGDQDVWSAQIREAAAAHGIPVYVELTADQVRGGALELLESTGLRLKHRTGGIEARLFPSPEQLAAVLVEAVAARIPFKLTAGLHEAVRYTSPETGFTHHGFLNIAMATEAARDHEPAERVARLLTETDPAPLVELARASDGSWRESFTSFGTCSVGEPAESLERLGLFPHGLA</sequence>
<gene>
    <name evidence="1" type="ORF">GCM10011374_09230</name>
</gene>
<dbReference type="RefSeq" id="WP_229741565.1">
    <property type="nucleotide sequence ID" value="NZ_BMEQ01000003.1"/>
</dbReference>
<dbReference type="EMBL" id="BMEQ01000003">
    <property type="protein sequence ID" value="GGG48995.1"/>
    <property type="molecule type" value="Genomic_DNA"/>
</dbReference>
<reference evidence="1" key="1">
    <citation type="journal article" date="2014" name="Int. J. Syst. Evol. Microbiol.">
        <title>Complete genome sequence of Corynebacterium casei LMG S-19264T (=DSM 44701T), isolated from a smear-ripened cheese.</title>
        <authorList>
            <consortium name="US DOE Joint Genome Institute (JGI-PGF)"/>
            <person name="Walter F."/>
            <person name="Albersmeier A."/>
            <person name="Kalinowski J."/>
            <person name="Ruckert C."/>
        </authorList>
    </citation>
    <scope>NUCLEOTIDE SEQUENCE</scope>
    <source>
        <strain evidence="1">CGMCC 1.12187</strain>
    </source>
</reference>
<accession>A0A917LPH4</accession>
<keyword evidence="2" id="KW-1185">Reference proteome</keyword>
<protein>
    <submittedName>
        <fullName evidence="1">Uncharacterized protein</fullName>
    </submittedName>
</protein>
<reference evidence="1" key="2">
    <citation type="submission" date="2020-09" db="EMBL/GenBank/DDBJ databases">
        <authorList>
            <person name="Sun Q."/>
            <person name="Zhou Y."/>
        </authorList>
    </citation>
    <scope>NUCLEOTIDE SEQUENCE</scope>
    <source>
        <strain evidence="1">CGMCC 1.12187</strain>
    </source>
</reference>
<dbReference type="Proteomes" id="UP000638848">
    <property type="component" value="Unassembled WGS sequence"/>
</dbReference>
<comment type="caution">
    <text evidence="1">The sequence shown here is derived from an EMBL/GenBank/DDBJ whole genome shotgun (WGS) entry which is preliminary data.</text>
</comment>
<evidence type="ECO:0000313" key="2">
    <source>
        <dbReference type="Proteomes" id="UP000638848"/>
    </source>
</evidence>